<dbReference type="InterPro" id="IPR043502">
    <property type="entry name" value="DNA/RNA_pol_sf"/>
</dbReference>
<dbReference type="EMBL" id="JAPTSV010000890">
    <property type="protein sequence ID" value="KAJ1518795.1"/>
    <property type="molecule type" value="Genomic_DNA"/>
</dbReference>
<accession>A0AAV7X1G2</accession>
<dbReference type="GO" id="GO:0071897">
    <property type="term" value="P:DNA biosynthetic process"/>
    <property type="evidence" value="ECO:0007669"/>
    <property type="project" value="UniProtKB-ARBA"/>
</dbReference>
<dbReference type="InterPro" id="IPR036691">
    <property type="entry name" value="Endo/exonu/phosph_ase_sf"/>
</dbReference>
<dbReference type="CDD" id="cd01650">
    <property type="entry name" value="RT_nLTR_like"/>
    <property type="match status" value="1"/>
</dbReference>
<feature type="domain" description="Reverse transcriptase" evidence="2">
    <location>
        <begin position="392"/>
        <end position="675"/>
    </location>
</feature>
<dbReference type="Gene3D" id="3.60.10.10">
    <property type="entry name" value="Endonuclease/exonuclease/phosphatase"/>
    <property type="match status" value="1"/>
</dbReference>
<dbReference type="Pfam" id="PF00078">
    <property type="entry name" value="RVT_1"/>
    <property type="match status" value="1"/>
</dbReference>
<evidence type="ECO:0000313" key="3">
    <source>
        <dbReference type="EMBL" id="KAJ1518795.1"/>
    </source>
</evidence>
<evidence type="ECO:0000313" key="4">
    <source>
        <dbReference type="Proteomes" id="UP001075354"/>
    </source>
</evidence>
<dbReference type="PROSITE" id="PS50878">
    <property type="entry name" value="RT_POL"/>
    <property type="match status" value="1"/>
</dbReference>
<comment type="caution">
    <text evidence="3">The sequence shown here is derived from an EMBL/GenBank/DDBJ whole genome shotgun (WGS) entry which is preliminary data.</text>
</comment>
<dbReference type="SUPFAM" id="SSF56672">
    <property type="entry name" value="DNA/RNA polymerases"/>
    <property type="match status" value="1"/>
</dbReference>
<dbReference type="AlphaFoldDB" id="A0AAV7X1G2"/>
<dbReference type="InterPro" id="IPR000477">
    <property type="entry name" value="RT_dom"/>
</dbReference>
<sequence>MLIPDTPGPVMMGGDWNCVVRKGDTTGVATPCPVLTNIVKALDMKDAWLQLRPRKPGYTYHNAVCASRLDRWYVNGEVKLKDASLHACAASDHLGVLVHVEADSARPPRHPDRSELWKCDPAALKSREFMPAMDKLWSSWRAKKGLYKDEVEWWEEGKKRTKVMMQKLTADIRREDKEMLKFLQGCLNERCIAQDRSQAAREDIQDLKARITEILSQRLAGVAVRAKLDTAVDGEAVGVQHVAECIRRRRTNHIGSLEDERGEVLTDERAIAEHVRGHLAAVLGTENDTEAGQEAPGRQAASPAPARGGETGGPTPQAPASTTPLLDGVVCSPVMTGEDSDAMLGPVTKEDVLAVLKDSPRGRSPGQDGLTVEFYTEAWDVVGDDLTGMINAVIKRRRVGDSHREGVIVLVPKVSKPVRVGDLRPVTLVNVDGKLVSRIMARRMTGWQGRLLHPTQVRGGADRNIHGALADVRDVVSVVGTAAKKKSRKKKAGSEAGACVVALDISGAFNTVKWDYMWRVLRMYGVGESVIELIKSMYEGATTRVRVNGRLTAVFRPRRGIRQGCPWSMLLFNVVIAPLLRALSGRLRGVCLPVGDGGGEAPRLAVSGYVDDVVAVLERPDDVPVLTEILEAFGEESGLRVNKKKSQALPVGGWKTSTPMVCPYSDTVKVLGIVFTREVGDMLQANWEARRRALKMMLVDARLRAFNVVQRARYANTYVLPLLWHLATVVPLNKNVVDEVKQELGAFLWVGYPLRVKFDAVVLPADRGGLGLHHPGLKAQALFVGRWMTAARSTEVTLAGGWLNALESRYPAGRAIPNEAKHARVVRQVKGAVRVDDGVRGGDLNRALYAALLEVHAERPAAVPRVVSRTPGAGWPVVWRRVHAAALEVDARASWYRVCHDVIPTKARMRSTRRADSDKCVKCEVPDSLTHHLVGCGPSRRRVWAWVAAKLAALLDRSVAEVDARVLLVPDFQVDGGGREEAAVWLCGMAVHYLITRATVEVGGFERFMRQRRKEAEKTGRLGENLKRL</sequence>
<reference evidence="3" key="1">
    <citation type="submission" date="2022-12" db="EMBL/GenBank/DDBJ databases">
        <title>Chromosome-level genome assembly of the bean flower thrips Megalurothrips usitatus.</title>
        <authorList>
            <person name="Ma L."/>
            <person name="Liu Q."/>
            <person name="Li H."/>
            <person name="Cai W."/>
        </authorList>
    </citation>
    <scope>NUCLEOTIDE SEQUENCE</scope>
    <source>
        <strain evidence="3">Cailab_2022a</strain>
    </source>
</reference>
<keyword evidence="4" id="KW-1185">Reference proteome</keyword>
<feature type="region of interest" description="Disordered" evidence="1">
    <location>
        <begin position="288"/>
        <end position="332"/>
    </location>
</feature>
<name>A0AAV7X1G2_9NEOP</name>
<proteinExistence type="predicted"/>
<dbReference type="Proteomes" id="UP001075354">
    <property type="component" value="Unassembled WGS sequence"/>
</dbReference>
<protein>
    <recommendedName>
        <fullName evidence="2">Reverse transcriptase domain-containing protein</fullName>
    </recommendedName>
</protein>
<dbReference type="PANTHER" id="PTHR19446">
    <property type="entry name" value="REVERSE TRANSCRIPTASES"/>
    <property type="match status" value="1"/>
</dbReference>
<organism evidence="3 4">
    <name type="scientific">Megalurothrips usitatus</name>
    <name type="common">bean blossom thrips</name>
    <dbReference type="NCBI Taxonomy" id="439358"/>
    <lineage>
        <taxon>Eukaryota</taxon>
        <taxon>Metazoa</taxon>
        <taxon>Ecdysozoa</taxon>
        <taxon>Arthropoda</taxon>
        <taxon>Hexapoda</taxon>
        <taxon>Insecta</taxon>
        <taxon>Pterygota</taxon>
        <taxon>Neoptera</taxon>
        <taxon>Paraneoptera</taxon>
        <taxon>Thysanoptera</taxon>
        <taxon>Terebrantia</taxon>
        <taxon>Thripoidea</taxon>
        <taxon>Thripidae</taxon>
        <taxon>Megalurothrips</taxon>
    </lineage>
</organism>
<evidence type="ECO:0000256" key="1">
    <source>
        <dbReference type="SAM" id="MobiDB-lite"/>
    </source>
</evidence>
<evidence type="ECO:0000259" key="2">
    <source>
        <dbReference type="PROSITE" id="PS50878"/>
    </source>
</evidence>
<gene>
    <name evidence="3" type="ORF">ONE63_011592</name>
</gene>
<dbReference type="SUPFAM" id="SSF56219">
    <property type="entry name" value="DNase I-like"/>
    <property type="match status" value="1"/>
</dbReference>